<keyword evidence="2" id="KW-1185">Reference proteome</keyword>
<dbReference type="OrthoDB" id="1003648at2"/>
<name>A0A5C6RYE2_9FLAO</name>
<organism evidence="1 2">
    <name type="scientific">Vicingus serpentipes</name>
    <dbReference type="NCBI Taxonomy" id="1926625"/>
    <lineage>
        <taxon>Bacteria</taxon>
        <taxon>Pseudomonadati</taxon>
        <taxon>Bacteroidota</taxon>
        <taxon>Flavobacteriia</taxon>
        <taxon>Flavobacteriales</taxon>
        <taxon>Vicingaceae</taxon>
        <taxon>Vicingus</taxon>
    </lineage>
</organism>
<evidence type="ECO:0000313" key="1">
    <source>
        <dbReference type="EMBL" id="TXB67193.1"/>
    </source>
</evidence>
<comment type="caution">
    <text evidence="1">The sequence shown here is derived from an EMBL/GenBank/DDBJ whole genome shotgun (WGS) entry which is preliminary data.</text>
</comment>
<dbReference type="AlphaFoldDB" id="A0A5C6RYE2"/>
<reference evidence="1 2" key="1">
    <citation type="submission" date="2019-08" db="EMBL/GenBank/DDBJ databases">
        <title>Genome of Vicingus serpentipes NCIMB 15042.</title>
        <authorList>
            <person name="Bowman J.P."/>
        </authorList>
    </citation>
    <scope>NUCLEOTIDE SEQUENCE [LARGE SCALE GENOMIC DNA]</scope>
    <source>
        <strain evidence="1 2">NCIMB 15042</strain>
    </source>
</reference>
<evidence type="ECO:0000313" key="2">
    <source>
        <dbReference type="Proteomes" id="UP000321721"/>
    </source>
</evidence>
<dbReference type="Proteomes" id="UP000321721">
    <property type="component" value="Unassembled WGS sequence"/>
</dbReference>
<accession>A0A5C6RYE2</accession>
<dbReference type="RefSeq" id="WP_147098508.1">
    <property type="nucleotide sequence ID" value="NZ_VOOS01000001.1"/>
</dbReference>
<dbReference type="EMBL" id="VOOS01000001">
    <property type="protein sequence ID" value="TXB67193.1"/>
    <property type="molecule type" value="Genomic_DNA"/>
</dbReference>
<sequence>MADKKSPKELIIDVLKEKACLKQSVFRQTTDVFNEFKVEAQKLAEELKDEMCKVDNNVVLDFTEKGDFEFHIKFGGDILVFYMHTNVFEFPKSHQIWTNSYLKDNPLRSYCGMINVYNFLSDSFKYNRINDTGYLVARCFINNEKHYLVEGKRQLGFLYNDFANETINNDKIRSILESTILYSMDFDLLTPPYEAMKEVSVMDIIEVTNAIKIKTGKRLGFKFQVDSNNIE</sequence>
<gene>
    <name evidence="1" type="ORF">FRY74_03130</name>
</gene>
<proteinExistence type="predicted"/>
<protein>
    <submittedName>
        <fullName evidence="1">Uncharacterized protein</fullName>
    </submittedName>
</protein>